<keyword evidence="4" id="KW-1185">Reference proteome</keyword>
<comment type="caution">
    <text evidence="3">The sequence shown here is derived from an EMBL/GenBank/DDBJ whole genome shotgun (WGS) entry which is preliminary data.</text>
</comment>
<sequence>MNNTIFSFIFSLTESVLLYCLISCSIPCRFHGRKKLYSIFLATVVNTLFVFCLPDFLDTIRFILFFLITMILTSIVYLEKTYILAFFILVANYVFLISDILVGNFSSYIIKIDIPKMLYLTNTSFGFSILAKLLNIILIIIFINYFGKNKFGIPPKYWITMDIIVLLFSVILQFIMIVSPVLQRESNKYSIYISIISIGFLIISGLIIFFFGKIFLYHEQEKENYILSIRNLSLVQQLSYHESATTDLKRIRHDINKNLTNISYLLKQNNIDGAVAYIEEITNALERTKTIVSCGNDIIDAILNYKIAVCRQHNIDIQIDIDQVPHLSITPIDLTAILSNILDNSIEAVDIMDTEKRYISGKIFCYKNYLSIVVKNPYSKQLIIENNKIKTRKTNTIYHGYGLASIKLSVEKYSGLFKVYTENRVFKVVVMLPIKINP</sequence>
<accession>A0ABU4GSQ8</accession>
<dbReference type="CDD" id="cd16935">
    <property type="entry name" value="HATPase_AgrC-ComD-like"/>
    <property type="match status" value="1"/>
</dbReference>
<protein>
    <submittedName>
        <fullName evidence="3">GHKL domain-containing protein</fullName>
    </submittedName>
</protein>
<feature type="transmembrane region" description="Helical" evidence="1">
    <location>
        <begin position="191"/>
        <end position="212"/>
    </location>
</feature>
<proteinExistence type="predicted"/>
<dbReference type="Gene3D" id="3.30.565.10">
    <property type="entry name" value="Histidine kinase-like ATPase, C-terminal domain"/>
    <property type="match status" value="1"/>
</dbReference>
<name>A0ABU4GSQ8_9CLOT</name>
<organism evidence="3 4">
    <name type="scientific">Clostridium boliviensis</name>
    <dbReference type="NCBI Taxonomy" id="318465"/>
    <lineage>
        <taxon>Bacteria</taxon>
        <taxon>Bacillati</taxon>
        <taxon>Bacillota</taxon>
        <taxon>Clostridia</taxon>
        <taxon>Eubacteriales</taxon>
        <taxon>Clostridiaceae</taxon>
        <taxon>Clostridium</taxon>
    </lineage>
</organism>
<keyword evidence="1" id="KW-0812">Transmembrane</keyword>
<keyword evidence="1" id="KW-0472">Membrane</keyword>
<feature type="transmembrane region" description="Helical" evidence="1">
    <location>
        <begin position="83"/>
        <end position="105"/>
    </location>
</feature>
<keyword evidence="1" id="KW-1133">Transmembrane helix</keyword>
<evidence type="ECO:0000313" key="3">
    <source>
        <dbReference type="EMBL" id="MDW2800679.1"/>
    </source>
</evidence>
<dbReference type="RefSeq" id="WP_318066840.1">
    <property type="nucleotide sequence ID" value="NZ_JAWONS010000329.1"/>
</dbReference>
<feature type="transmembrane region" description="Helical" evidence="1">
    <location>
        <begin position="36"/>
        <end position="53"/>
    </location>
</feature>
<feature type="transmembrane region" description="Helical" evidence="1">
    <location>
        <begin position="125"/>
        <end position="146"/>
    </location>
</feature>
<dbReference type="Proteomes" id="UP001276854">
    <property type="component" value="Unassembled WGS sequence"/>
</dbReference>
<gene>
    <name evidence="3" type="ORF">RZO55_24215</name>
</gene>
<dbReference type="EMBL" id="JAWONS010000329">
    <property type="protein sequence ID" value="MDW2800679.1"/>
    <property type="molecule type" value="Genomic_DNA"/>
</dbReference>
<dbReference type="InterPro" id="IPR032834">
    <property type="entry name" value="NatK-like_C"/>
</dbReference>
<evidence type="ECO:0000259" key="2">
    <source>
        <dbReference type="Pfam" id="PF14501"/>
    </source>
</evidence>
<dbReference type="SUPFAM" id="SSF55874">
    <property type="entry name" value="ATPase domain of HSP90 chaperone/DNA topoisomerase II/histidine kinase"/>
    <property type="match status" value="1"/>
</dbReference>
<evidence type="ECO:0000313" key="4">
    <source>
        <dbReference type="Proteomes" id="UP001276854"/>
    </source>
</evidence>
<reference evidence="3 4" key="1">
    <citation type="submission" date="2023-10" db="EMBL/GenBank/DDBJ databases">
        <title>A novel Glycoside Hydrolase 43-Like Enzyme from Clostrdium boliviensis is an Endo-xylanase, and a Candidate for Xylooligosaccharides Production from Different Xylan Substrates.</title>
        <authorList>
            <person name="Alvarez M.T."/>
            <person name="Rocabado-Villegas L.R."/>
            <person name="Salas-Veizaga D.M."/>
            <person name="Linares-Pasten J.A."/>
            <person name="Gudmundsdottir E.E."/>
            <person name="Hreggvidsson G.O."/>
            <person name="Adlercreutz P."/>
            <person name="Nordberg Karlsson E."/>
        </authorList>
    </citation>
    <scope>NUCLEOTIDE SEQUENCE [LARGE SCALE GENOMIC DNA]</scope>
    <source>
        <strain evidence="3 4">E-1</strain>
    </source>
</reference>
<dbReference type="Pfam" id="PF14501">
    <property type="entry name" value="HATPase_c_5"/>
    <property type="match status" value="1"/>
</dbReference>
<dbReference type="InterPro" id="IPR036890">
    <property type="entry name" value="HATPase_C_sf"/>
</dbReference>
<dbReference type="PANTHER" id="PTHR40448:SF1">
    <property type="entry name" value="TWO-COMPONENT SENSOR HISTIDINE KINASE"/>
    <property type="match status" value="1"/>
</dbReference>
<feature type="transmembrane region" description="Helical" evidence="1">
    <location>
        <begin position="59"/>
        <end position="78"/>
    </location>
</feature>
<dbReference type="PANTHER" id="PTHR40448">
    <property type="entry name" value="TWO-COMPONENT SENSOR HISTIDINE KINASE"/>
    <property type="match status" value="1"/>
</dbReference>
<feature type="transmembrane region" description="Helical" evidence="1">
    <location>
        <begin position="6"/>
        <end position="24"/>
    </location>
</feature>
<evidence type="ECO:0000256" key="1">
    <source>
        <dbReference type="SAM" id="Phobius"/>
    </source>
</evidence>
<feature type="transmembrane region" description="Helical" evidence="1">
    <location>
        <begin position="158"/>
        <end position="179"/>
    </location>
</feature>
<feature type="domain" description="Sensor histidine kinase NatK-like C-terminal" evidence="2">
    <location>
        <begin position="331"/>
        <end position="433"/>
    </location>
</feature>